<proteinExistence type="predicted"/>
<dbReference type="CDD" id="cd03801">
    <property type="entry name" value="GT4_PimA-like"/>
    <property type="match status" value="1"/>
</dbReference>
<evidence type="ECO:0000259" key="3">
    <source>
        <dbReference type="Pfam" id="PF13439"/>
    </source>
</evidence>
<dbReference type="GO" id="GO:0009103">
    <property type="term" value="P:lipopolysaccharide biosynthetic process"/>
    <property type="evidence" value="ECO:0007669"/>
    <property type="project" value="TreeGrafter"/>
</dbReference>
<evidence type="ECO:0000256" key="1">
    <source>
        <dbReference type="ARBA" id="ARBA00022679"/>
    </source>
</evidence>
<accession>A0A6J7CI04</accession>
<dbReference type="Pfam" id="PF00534">
    <property type="entry name" value="Glycos_transf_1"/>
    <property type="match status" value="1"/>
</dbReference>
<evidence type="ECO:0000259" key="2">
    <source>
        <dbReference type="Pfam" id="PF00534"/>
    </source>
</evidence>
<dbReference type="EMBL" id="CAFBLN010000001">
    <property type="protein sequence ID" value="CAB4857311.1"/>
    <property type="molecule type" value="Genomic_DNA"/>
</dbReference>
<dbReference type="PANTHER" id="PTHR46401:SF2">
    <property type="entry name" value="GLYCOSYLTRANSFERASE WBBK-RELATED"/>
    <property type="match status" value="1"/>
</dbReference>
<dbReference type="AlphaFoldDB" id="A0A6J7CI04"/>
<dbReference type="InterPro" id="IPR001296">
    <property type="entry name" value="Glyco_trans_1"/>
</dbReference>
<evidence type="ECO:0000313" key="4">
    <source>
        <dbReference type="EMBL" id="CAB4857311.1"/>
    </source>
</evidence>
<reference evidence="4" key="1">
    <citation type="submission" date="2020-05" db="EMBL/GenBank/DDBJ databases">
        <authorList>
            <person name="Chiriac C."/>
            <person name="Salcher M."/>
            <person name="Ghai R."/>
            <person name="Kavagutti S V."/>
        </authorList>
    </citation>
    <scope>NUCLEOTIDE SEQUENCE</scope>
</reference>
<dbReference type="Pfam" id="PF13439">
    <property type="entry name" value="Glyco_transf_4"/>
    <property type="match status" value="1"/>
</dbReference>
<sequence length="378" mass="42418">MSKDERELAELVKGSGISSIGVVAWRDLDDPEAGGSELHADEILKRWAAAGLNIESRTSRVPSRSQRVERNGYQVNRQGGRYLIFPSVVFRGLISRRSHRPDAVVEIWNGMPFLTPLWHHGRRLVLIHHVHGEMWQMTLPGLLGRIGWLIEHRLAPPFYRRTVISTLSKSSRMEIEEYMRLRRVEVVPPGISPSFCPGGVRSESPMVVAVGRLAPVKRFDLLIKYFAEVREAVPSATFVLIGEGHLRTDLEDLIQHYEAKEWITLVGRVSDSELVDLYRKAWLVTSVSLREGWGMSLTEAAACGTPSVATDIAGHRDAVMDGVSGILVDEEHVARTMIEVLNDAQRLSQLRSGALKYAETLTWDSAALKLFRLLCNSR</sequence>
<feature type="domain" description="Glycosyltransferase subfamily 4-like N-terminal" evidence="3">
    <location>
        <begin position="34"/>
        <end position="194"/>
    </location>
</feature>
<protein>
    <submittedName>
        <fullName evidence="4">Unannotated protein</fullName>
    </submittedName>
</protein>
<dbReference type="InterPro" id="IPR028098">
    <property type="entry name" value="Glyco_trans_4-like_N"/>
</dbReference>
<name>A0A6J7CI04_9ZZZZ</name>
<dbReference type="PANTHER" id="PTHR46401">
    <property type="entry name" value="GLYCOSYLTRANSFERASE WBBK-RELATED"/>
    <property type="match status" value="1"/>
</dbReference>
<dbReference type="Gene3D" id="3.40.50.2000">
    <property type="entry name" value="Glycogen Phosphorylase B"/>
    <property type="match status" value="2"/>
</dbReference>
<keyword evidence="1" id="KW-0808">Transferase</keyword>
<dbReference type="GO" id="GO:0016757">
    <property type="term" value="F:glycosyltransferase activity"/>
    <property type="evidence" value="ECO:0007669"/>
    <property type="project" value="InterPro"/>
</dbReference>
<organism evidence="4">
    <name type="scientific">freshwater metagenome</name>
    <dbReference type="NCBI Taxonomy" id="449393"/>
    <lineage>
        <taxon>unclassified sequences</taxon>
        <taxon>metagenomes</taxon>
        <taxon>ecological metagenomes</taxon>
    </lineage>
</organism>
<dbReference type="SUPFAM" id="SSF53756">
    <property type="entry name" value="UDP-Glycosyltransferase/glycogen phosphorylase"/>
    <property type="match status" value="1"/>
</dbReference>
<feature type="domain" description="Glycosyl transferase family 1" evidence="2">
    <location>
        <begin position="201"/>
        <end position="352"/>
    </location>
</feature>
<gene>
    <name evidence="4" type="ORF">UFOPK3381_00053</name>
</gene>